<protein>
    <recommendedName>
        <fullName evidence="3">SseB protein N-terminal domain-containing protein</fullName>
    </recommendedName>
</protein>
<dbReference type="AlphaFoldDB" id="N2AGT4"/>
<gene>
    <name evidence="1" type="ORF">C823_02345</name>
</gene>
<dbReference type="HOGENOM" id="CLU_1719970_0_0_9"/>
<dbReference type="PATRIC" id="fig|1235802.3.peg.2483"/>
<dbReference type="EMBL" id="AQFT01000072">
    <property type="protein sequence ID" value="EMZ27221.1"/>
    <property type="molecule type" value="Genomic_DNA"/>
</dbReference>
<organism evidence="1 2">
    <name type="scientific">Eubacterium plexicaudatum ASF492</name>
    <dbReference type="NCBI Taxonomy" id="1235802"/>
    <lineage>
        <taxon>Bacteria</taxon>
        <taxon>Bacillati</taxon>
        <taxon>Bacillota</taxon>
        <taxon>Clostridia</taxon>
        <taxon>Eubacteriales</taxon>
        <taxon>Eubacteriaceae</taxon>
        <taxon>Eubacterium</taxon>
    </lineage>
</organism>
<comment type="caution">
    <text evidence="1">The sequence shown here is derived from an EMBL/GenBank/DDBJ whole genome shotgun (WGS) entry which is preliminary data.</text>
</comment>
<proteinExistence type="predicted"/>
<accession>N2AGT4</accession>
<dbReference type="Proteomes" id="UP000012589">
    <property type="component" value="Unassembled WGS sequence"/>
</dbReference>
<evidence type="ECO:0000313" key="2">
    <source>
        <dbReference type="Proteomes" id="UP000012589"/>
    </source>
</evidence>
<sequence>MGEQEQFGRNKGDAEEHVLSESEIAQLEIKIQKSHRTEKDWDFVKNLLEDKRLYTLHPADPEYMDRYCLEGVLKDRGALVVFTSQKACTEFVRTHEMVTTQTEVQVMTIPFQHVIEIADDYEMGVCIDRKQRLNEKFLYYNGKTKSIHVLLLQ</sequence>
<name>N2AGT4_9FIRM</name>
<evidence type="ECO:0008006" key="3">
    <source>
        <dbReference type="Google" id="ProtNLM"/>
    </source>
</evidence>
<keyword evidence="2" id="KW-1185">Reference proteome</keyword>
<dbReference type="STRING" id="1235802.C823_02345"/>
<reference evidence="1 2" key="1">
    <citation type="journal article" date="2014" name="Genome Announc.">
        <title>Draft genome sequences of the altered schaedler flora, a defined bacterial community from gnotobiotic mice.</title>
        <authorList>
            <person name="Wannemuehler M.J."/>
            <person name="Overstreet A.M."/>
            <person name="Ward D.V."/>
            <person name="Phillips G.J."/>
        </authorList>
    </citation>
    <scope>NUCLEOTIDE SEQUENCE [LARGE SCALE GENOMIC DNA]</scope>
    <source>
        <strain evidence="1 2">ASF492</strain>
    </source>
</reference>
<dbReference type="eggNOG" id="ENOG50339BH">
    <property type="taxonomic scope" value="Bacteria"/>
</dbReference>
<dbReference type="OrthoDB" id="2061857at2"/>
<evidence type="ECO:0000313" key="1">
    <source>
        <dbReference type="EMBL" id="EMZ27221.1"/>
    </source>
</evidence>